<dbReference type="Pfam" id="PF14529">
    <property type="entry name" value="Exo_endo_phos_2"/>
    <property type="match status" value="1"/>
</dbReference>
<name>A0A4Y2GJH5_ARAVE</name>
<reference evidence="2 3" key="1">
    <citation type="journal article" date="2019" name="Sci. Rep.">
        <title>Orb-weaving spider Araneus ventricosus genome elucidates the spidroin gene catalogue.</title>
        <authorList>
            <person name="Kono N."/>
            <person name="Nakamura H."/>
            <person name="Ohtoshi R."/>
            <person name="Moran D.A.P."/>
            <person name="Shinohara A."/>
            <person name="Yoshida Y."/>
            <person name="Fujiwara M."/>
            <person name="Mori M."/>
            <person name="Tomita M."/>
            <person name="Arakawa K."/>
        </authorList>
    </citation>
    <scope>NUCLEOTIDE SEQUENCE [LARGE SCALE GENOMIC DNA]</scope>
</reference>
<dbReference type="CDD" id="cd01650">
    <property type="entry name" value="RT_nLTR_like"/>
    <property type="match status" value="1"/>
</dbReference>
<proteinExistence type="predicted"/>
<dbReference type="CDD" id="cd09276">
    <property type="entry name" value="Rnase_HI_RT_non_LTR"/>
    <property type="match status" value="1"/>
</dbReference>
<organism evidence="2 3">
    <name type="scientific">Araneus ventricosus</name>
    <name type="common">Orbweaver spider</name>
    <name type="synonym">Epeira ventricosa</name>
    <dbReference type="NCBI Taxonomy" id="182803"/>
    <lineage>
        <taxon>Eukaryota</taxon>
        <taxon>Metazoa</taxon>
        <taxon>Ecdysozoa</taxon>
        <taxon>Arthropoda</taxon>
        <taxon>Chelicerata</taxon>
        <taxon>Arachnida</taxon>
        <taxon>Araneae</taxon>
        <taxon>Araneomorphae</taxon>
        <taxon>Entelegynae</taxon>
        <taxon>Araneoidea</taxon>
        <taxon>Araneidae</taxon>
        <taxon>Araneus</taxon>
    </lineage>
</organism>
<dbReference type="Proteomes" id="UP000499080">
    <property type="component" value="Unassembled WGS sequence"/>
</dbReference>
<dbReference type="InterPro" id="IPR000477">
    <property type="entry name" value="RT_dom"/>
</dbReference>
<evidence type="ECO:0000313" key="2">
    <source>
        <dbReference type="EMBL" id="GBM53317.1"/>
    </source>
</evidence>
<dbReference type="PROSITE" id="PS50879">
    <property type="entry name" value="RNASE_H_1"/>
    <property type="match status" value="1"/>
</dbReference>
<dbReference type="InterPro" id="IPR012337">
    <property type="entry name" value="RNaseH-like_sf"/>
</dbReference>
<dbReference type="InterPro" id="IPR036691">
    <property type="entry name" value="Endo/exonu/phosph_ase_sf"/>
</dbReference>
<dbReference type="Pfam" id="PF00078">
    <property type="entry name" value="RVT_1"/>
    <property type="match status" value="1"/>
</dbReference>
<feature type="domain" description="RNase H type-1" evidence="1">
    <location>
        <begin position="963"/>
        <end position="1092"/>
    </location>
</feature>
<dbReference type="InterPro" id="IPR005135">
    <property type="entry name" value="Endo/exonuclease/phosphatase"/>
</dbReference>
<dbReference type="InterPro" id="IPR002156">
    <property type="entry name" value="RNaseH_domain"/>
</dbReference>
<dbReference type="InterPro" id="IPR036397">
    <property type="entry name" value="RNaseH_sf"/>
</dbReference>
<dbReference type="GO" id="GO:0003676">
    <property type="term" value="F:nucleic acid binding"/>
    <property type="evidence" value="ECO:0007669"/>
    <property type="project" value="InterPro"/>
</dbReference>
<dbReference type="Gene3D" id="3.30.420.10">
    <property type="entry name" value="Ribonuclease H-like superfamily/Ribonuclease H"/>
    <property type="match status" value="1"/>
</dbReference>
<evidence type="ECO:0000259" key="1">
    <source>
        <dbReference type="PROSITE" id="PS50879"/>
    </source>
</evidence>
<dbReference type="Gene3D" id="3.60.10.10">
    <property type="entry name" value="Endonuclease/exonuclease/phosphatase"/>
    <property type="match status" value="1"/>
</dbReference>
<dbReference type="SUPFAM" id="SSF56219">
    <property type="entry name" value="DNase I-like"/>
    <property type="match status" value="1"/>
</dbReference>
<sequence length="1145" mass="128940">MDEVIYDLDSVQPFTMHQAISTPKTTVADRAARAQKASASPDDCIVEIHPEQNVPFVPTLRKRTLSQSSTASATSTASAYPVVNEETSIETLLANLRAMVNGYTGGTSNNPAKRYYFPATKLAAANSLLDELEKKIKTQQPQEPVHNRVHSEELAHTGVQTSPPHKRVQIPVPPAPLPSYAQVAANNSKKLHTILLYPKEGQENPLPIRNLLQTELNQRKEGIKIAATRTIRKNGLAIDCTTRTKAANDLLHTNIKEIQPDIIAIQDPYTQDHKLNGFPTRWNSYTSNNLKAAILIPNAFLRTVLISKRTNTVAIKIQLRNFPLTIISAYSSPTENIQLTLQEITEILASLQNENILLGADLNGHNTLWGYKENDTRGNNILDFILANELFLLNNPYGPPTYTRNQNQWWPDLTLLSSRIATLNPYREVLETPSLSDHKYILTTLTATSTNSMYRRYKTLHGNHKKFLNFLSPQIEQISNQISNISSQQHLNDTTKDLQQLIINACNHAYKKKQVNFIPTPNWWNQALEVEKKRLRALRRRAQRATSNERQARFIQESKEKAIYKKKVKHARTSGWHQFCTAATNPYGKHYKAAFRKGVFPSQLAVLANSQPTDSLTTIANNFMDDMFPQPDYTVDYSLQQTLTQDDPLFTKQEVTYAVKHLPAGKATGVDGIDNLVIKIIHNKFPHLLTSLYNKCLTLGSFPDTFKIGNIVFFQKQGKDPSLSSSYRPISLLPAMGKVLERLLTQRLTYHLEQTGYISERQFGFREGYSVDTALDSLLTKIKEARSTAKHSIVLSIDIKGAFDNLHHEAIMKALSSSQSPANITKVFNNLLQNRKVTVQTPTGPIVREQRKGCPQGSCSPLEPCSQQRIEHSLARERPRAYRTSPTAALQVLTGLPPLHLQLQQEVRYITLTRLHNPLPPEIIDIKPTQIEPKAKGWTLHPSLFLNPKQISMTNGGPESITDTGATHIFTDGSKTDDGVGAAYCVYNNKILTHQWKGQLHKHNTVFQAELTALKEAIQYASENLKNQQVKVYIDNQASLYAIANPKTKAQMVRQIFKHLIDSPNIQVSWIKAHVDYPGNEKADELAKEATTSGHPYPVLLPTTHIKTLLKTRLLKDWQELWKKGDTGRPVHKVLPKVSLYAQNW</sequence>
<dbReference type="AlphaFoldDB" id="A0A4Y2GJH5"/>
<gene>
    <name evidence="2" type="primary">R1A1-elementORF2_381</name>
    <name evidence="2" type="ORF">AVEN_259304_1</name>
</gene>
<accession>A0A4Y2GJH5</accession>
<keyword evidence="3" id="KW-1185">Reference proteome</keyword>
<protein>
    <recommendedName>
        <fullName evidence="1">RNase H type-1 domain-containing protein</fullName>
    </recommendedName>
</protein>
<dbReference type="Pfam" id="PF00075">
    <property type="entry name" value="RNase_H"/>
    <property type="match status" value="1"/>
</dbReference>
<dbReference type="PANTHER" id="PTHR19446">
    <property type="entry name" value="REVERSE TRANSCRIPTASES"/>
    <property type="match status" value="1"/>
</dbReference>
<dbReference type="OrthoDB" id="6433533at2759"/>
<evidence type="ECO:0000313" key="3">
    <source>
        <dbReference type="Proteomes" id="UP000499080"/>
    </source>
</evidence>
<dbReference type="SUPFAM" id="SSF53098">
    <property type="entry name" value="Ribonuclease H-like"/>
    <property type="match status" value="1"/>
</dbReference>
<comment type="caution">
    <text evidence="2">The sequence shown here is derived from an EMBL/GenBank/DDBJ whole genome shotgun (WGS) entry which is preliminary data.</text>
</comment>
<dbReference type="EMBL" id="BGPR01001413">
    <property type="protein sequence ID" value="GBM53317.1"/>
    <property type="molecule type" value="Genomic_DNA"/>
</dbReference>
<dbReference type="GO" id="GO:0004523">
    <property type="term" value="F:RNA-DNA hybrid ribonuclease activity"/>
    <property type="evidence" value="ECO:0007669"/>
    <property type="project" value="InterPro"/>
</dbReference>